<proteinExistence type="predicted"/>
<reference evidence="2" key="1">
    <citation type="journal article" date="2019" name="Int. J. Syst. Evol. Microbiol.">
        <title>The Global Catalogue of Microorganisms (GCM) 10K type strain sequencing project: providing services to taxonomists for standard genome sequencing and annotation.</title>
        <authorList>
            <consortium name="The Broad Institute Genomics Platform"/>
            <consortium name="The Broad Institute Genome Sequencing Center for Infectious Disease"/>
            <person name="Wu L."/>
            <person name="Ma J."/>
        </authorList>
    </citation>
    <scope>NUCLEOTIDE SEQUENCE [LARGE SCALE GENOMIC DNA]</scope>
    <source>
        <strain evidence="2">CGMCC 4.7676</strain>
    </source>
</reference>
<evidence type="ECO:0008006" key="3">
    <source>
        <dbReference type="Google" id="ProtNLM"/>
    </source>
</evidence>
<evidence type="ECO:0000313" key="2">
    <source>
        <dbReference type="Proteomes" id="UP001595645"/>
    </source>
</evidence>
<gene>
    <name evidence="1" type="ORF">ACFOSH_27800</name>
</gene>
<dbReference type="EMBL" id="JBHRWK010000047">
    <property type="protein sequence ID" value="MFC3453257.1"/>
    <property type="molecule type" value="Genomic_DNA"/>
</dbReference>
<dbReference type="Proteomes" id="UP001595645">
    <property type="component" value="Unassembled WGS sequence"/>
</dbReference>
<name>A0ABV7P5Q2_9PSEU</name>
<keyword evidence="2" id="KW-1185">Reference proteome</keyword>
<evidence type="ECO:0000313" key="1">
    <source>
        <dbReference type="EMBL" id="MFC3453257.1"/>
    </source>
</evidence>
<organism evidence="1 2">
    <name type="scientific">Amycolatopsis speibonae</name>
    <dbReference type="NCBI Taxonomy" id="1450224"/>
    <lineage>
        <taxon>Bacteria</taxon>
        <taxon>Bacillati</taxon>
        <taxon>Actinomycetota</taxon>
        <taxon>Actinomycetes</taxon>
        <taxon>Pseudonocardiales</taxon>
        <taxon>Pseudonocardiaceae</taxon>
        <taxon>Amycolatopsis</taxon>
    </lineage>
</organism>
<sequence>MDDIIADLDTTGFTVVEGFAVRFFRRESVPGHGLRFVDGDNVLLAEFSWWDNVEVTVRDWTLDDIPLGTPREPFRESDQCWLLLIWREGEDVLIAETDDPHDSVFERRSRVPASAYLDAWKAALSEARELSDG</sequence>
<accession>A0ABV7P5Q2</accession>
<dbReference type="RefSeq" id="WP_378242013.1">
    <property type="nucleotide sequence ID" value="NZ_JBHRWK010000047.1"/>
</dbReference>
<comment type="caution">
    <text evidence="1">The sequence shown here is derived from an EMBL/GenBank/DDBJ whole genome shotgun (WGS) entry which is preliminary data.</text>
</comment>
<protein>
    <recommendedName>
        <fullName evidence="3">SMI1/KNR4 family protein</fullName>
    </recommendedName>
</protein>